<accession>A0A1G7VAW0</accession>
<keyword evidence="3 5" id="KW-0238">DNA-binding</keyword>
<dbReference type="InterPro" id="IPR001647">
    <property type="entry name" value="HTH_TetR"/>
</dbReference>
<dbReference type="GO" id="GO:0000976">
    <property type="term" value="F:transcription cis-regulatory region binding"/>
    <property type="evidence" value="ECO:0007669"/>
    <property type="project" value="TreeGrafter"/>
</dbReference>
<dbReference type="EMBL" id="FNBG01000062">
    <property type="protein sequence ID" value="SDG56718.1"/>
    <property type="molecule type" value="Genomic_DNA"/>
</dbReference>
<keyword evidence="8" id="KW-1185">Reference proteome</keyword>
<evidence type="ECO:0000256" key="5">
    <source>
        <dbReference type="PROSITE-ProRule" id="PRU00335"/>
    </source>
</evidence>
<dbReference type="InterPro" id="IPR036271">
    <property type="entry name" value="Tet_transcr_reg_TetR-rel_C_sf"/>
</dbReference>
<dbReference type="Pfam" id="PF00440">
    <property type="entry name" value="TetR_N"/>
    <property type="match status" value="1"/>
</dbReference>
<dbReference type="STRING" id="670482.SAMN04488542_1628"/>
<protein>
    <submittedName>
        <fullName evidence="7">DNA-binding transcriptional regulator YbjK</fullName>
    </submittedName>
</protein>
<gene>
    <name evidence="7" type="ORF">SAMN04488542_1628</name>
</gene>
<evidence type="ECO:0000259" key="6">
    <source>
        <dbReference type="PROSITE" id="PS50977"/>
    </source>
</evidence>
<evidence type="ECO:0000313" key="8">
    <source>
        <dbReference type="Proteomes" id="UP000198972"/>
    </source>
</evidence>
<keyword evidence="1" id="KW-0678">Repressor</keyword>
<dbReference type="RefSeq" id="WP_091236619.1">
    <property type="nucleotide sequence ID" value="NZ_FNBG01000062.1"/>
</dbReference>
<evidence type="ECO:0000256" key="1">
    <source>
        <dbReference type="ARBA" id="ARBA00022491"/>
    </source>
</evidence>
<evidence type="ECO:0000256" key="2">
    <source>
        <dbReference type="ARBA" id="ARBA00023015"/>
    </source>
</evidence>
<dbReference type="Proteomes" id="UP000198972">
    <property type="component" value="Unassembled WGS sequence"/>
</dbReference>
<dbReference type="SUPFAM" id="SSF48498">
    <property type="entry name" value="Tetracyclin repressor-like, C-terminal domain"/>
    <property type="match status" value="1"/>
</dbReference>
<dbReference type="OrthoDB" id="9816296at2"/>
<feature type="domain" description="HTH tetR-type" evidence="6">
    <location>
        <begin position="8"/>
        <end position="68"/>
    </location>
</feature>
<dbReference type="Pfam" id="PF13977">
    <property type="entry name" value="TetR_C_6"/>
    <property type="match status" value="1"/>
</dbReference>
<evidence type="ECO:0000256" key="4">
    <source>
        <dbReference type="ARBA" id="ARBA00023163"/>
    </source>
</evidence>
<dbReference type="GO" id="GO:0003700">
    <property type="term" value="F:DNA-binding transcription factor activity"/>
    <property type="evidence" value="ECO:0007669"/>
    <property type="project" value="TreeGrafter"/>
</dbReference>
<keyword evidence="4" id="KW-0804">Transcription</keyword>
<dbReference type="PROSITE" id="PS01081">
    <property type="entry name" value="HTH_TETR_1"/>
    <property type="match status" value="1"/>
</dbReference>
<dbReference type="PANTHER" id="PTHR30055:SF226">
    <property type="entry name" value="HTH-TYPE TRANSCRIPTIONAL REGULATOR PKSA"/>
    <property type="match status" value="1"/>
</dbReference>
<reference evidence="7 8" key="1">
    <citation type="submission" date="2016-10" db="EMBL/GenBank/DDBJ databases">
        <authorList>
            <person name="de Groot N.N."/>
        </authorList>
    </citation>
    <scope>NUCLEOTIDE SEQUENCE [LARGE SCALE GENOMIC DNA]</scope>
    <source>
        <strain evidence="7 8">DSM 28129</strain>
    </source>
</reference>
<dbReference type="InterPro" id="IPR009057">
    <property type="entry name" value="Homeodomain-like_sf"/>
</dbReference>
<dbReference type="PANTHER" id="PTHR30055">
    <property type="entry name" value="HTH-TYPE TRANSCRIPTIONAL REGULATOR RUTR"/>
    <property type="match status" value="1"/>
</dbReference>
<sequence length="202" mass="23473">MPKIVDHDKQRRIVAEAALRVIRKSGLEHATVRRIAEEAGLSVGSMRHYFSTQEELFSFCMGLFVERVEERLENLKWEGPLVNDLKCMLLQFLPMDQERTLEMEVWFSFSAKTLIYPELKKLSNNMQDGMHKASQFVLDKLVANKLAKPGLDIDLETEKLYALIDGLAIHGILQRDRLMPDRIESIVEQHLRTLYFDVNQNK</sequence>
<evidence type="ECO:0000313" key="7">
    <source>
        <dbReference type="EMBL" id="SDG56718.1"/>
    </source>
</evidence>
<proteinExistence type="predicted"/>
<dbReference type="InterPro" id="IPR050109">
    <property type="entry name" value="HTH-type_TetR-like_transc_reg"/>
</dbReference>
<dbReference type="PROSITE" id="PS50977">
    <property type="entry name" value="HTH_TETR_2"/>
    <property type="match status" value="1"/>
</dbReference>
<name>A0A1G7VAW0_9BACL</name>
<organism evidence="7 8">
    <name type="scientific">Fontibacillus panacisegetis</name>
    <dbReference type="NCBI Taxonomy" id="670482"/>
    <lineage>
        <taxon>Bacteria</taxon>
        <taxon>Bacillati</taxon>
        <taxon>Bacillota</taxon>
        <taxon>Bacilli</taxon>
        <taxon>Bacillales</taxon>
        <taxon>Paenibacillaceae</taxon>
        <taxon>Fontibacillus</taxon>
    </lineage>
</organism>
<keyword evidence="2" id="KW-0805">Transcription regulation</keyword>
<feature type="DNA-binding region" description="H-T-H motif" evidence="5">
    <location>
        <begin position="31"/>
        <end position="50"/>
    </location>
</feature>
<dbReference type="InterPro" id="IPR023772">
    <property type="entry name" value="DNA-bd_HTH_TetR-type_CS"/>
</dbReference>
<dbReference type="PRINTS" id="PR00455">
    <property type="entry name" value="HTHTETR"/>
</dbReference>
<dbReference type="AlphaFoldDB" id="A0A1G7VAW0"/>
<dbReference type="Gene3D" id="1.10.357.10">
    <property type="entry name" value="Tetracycline Repressor, domain 2"/>
    <property type="match status" value="1"/>
</dbReference>
<evidence type="ECO:0000256" key="3">
    <source>
        <dbReference type="ARBA" id="ARBA00023125"/>
    </source>
</evidence>
<dbReference type="InterPro" id="IPR039538">
    <property type="entry name" value="BetI_C"/>
</dbReference>
<dbReference type="SUPFAM" id="SSF46689">
    <property type="entry name" value="Homeodomain-like"/>
    <property type="match status" value="1"/>
</dbReference>